<dbReference type="InterPro" id="IPR011256">
    <property type="entry name" value="Reg_factor_effector_dom_sf"/>
</dbReference>
<dbReference type="OrthoDB" id="5290459at2"/>
<dbReference type="InterPro" id="IPR010499">
    <property type="entry name" value="AraC_E-bd"/>
</dbReference>
<name>A0A4Y6Q265_PERCE</name>
<dbReference type="EMBL" id="CP041186">
    <property type="protein sequence ID" value="QDG54656.1"/>
    <property type="molecule type" value="Genomic_DNA"/>
</dbReference>
<dbReference type="AlphaFoldDB" id="A0A4Y6Q265"/>
<keyword evidence="3" id="KW-1185">Reference proteome</keyword>
<dbReference type="RefSeq" id="WP_141201100.1">
    <property type="nucleotide sequence ID" value="NZ_CP041186.1"/>
</dbReference>
<gene>
    <name evidence="2" type="ORF">FIV42_29115</name>
</gene>
<dbReference type="Proteomes" id="UP000315995">
    <property type="component" value="Chromosome"/>
</dbReference>
<protein>
    <recommendedName>
        <fullName evidence="1">AraC effector-binding domain-containing protein</fullName>
    </recommendedName>
</protein>
<sequence>MKLRIRDAFHLVGFYVTAPLEEISSRVPEANERLLDRLDEVDGRTGEHLLSVSLGIEDGVYTQFVGVEVEADAEPPEGMETLDLPSARWVQFSHHGPVEGIAGSIGTMRQWADENEHPTEHVFVVFHPLDDEGPIELLVRLRQPSP</sequence>
<accession>A0A5B8YGF3</accession>
<reference evidence="2 3" key="1">
    <citation type="submission" date="2019-06" db="EMBL/GenBank/DDBJ databases">
        <title>Persicimonas caeni gen. nov., sp. nov., a predatory bacterium isolated from solar saltern.</title>
        <authorList>
            <person name="Wang S."/>
        </authorList>
    </citation>
    <scope>NUCLEOTIDE SEQUENCE [LARGE SCALE GENOMIC DNA]</scope>
    <source>
        <strain evidence="2 3">YN101</strain>
    </source>
</reference>
<dbReference type="SUPFAM" id="SSF55136">
    <property type="entry name" value="Probable bacterial effector-binding domain"/>
    <property type="match status" value="1"/>
</dbReference>
<accession>A0A4Y6Q265</accession>
<feature type="domain" description="AraC effector-binding" evidence="1">
    <location>
        <begin position="1"/>
        <end position="142"/>
    </location>
</feature>
<evidence type="ECO:0000313" key="2">
    <source>
        <dbReference type="EMBL" id="QDG54656.1"/>
    </source>
</evidence>
<dbReference type="Pfam" id="PF06445">
    <property type="entry name" value="GyrI-like"/>
    <property type="match status" value="1"/>
</dbReference>
<proteinExistence type="predicted"/>
<evidence type="ECO:0000259" key="1">
    <source>
        <dbReference type="SMART" id="SM00871"/>
    </source>
</evidence>
<evidence type="ECO:0000313" key="3">
    <source>
        <dbReference type="Proteomes" id="UP000315995"/>
    </source>
</evidence>
<dbReference type="InterPro" id="IPR029442">
    <property type="entry name" value="GyrI-like"/>
</dbReference>
<dbReference type="Gene3D" id="3.20.80.10">
    <property type="entry name" value="Regulatory factor, effector binding domain"/>
    <property type="match status" value="1"/>
</dbReference>
<organism evidence="2 3">
    <name type="scientific">Persicimonas caeni</name>
    <dbReference type="NCBI Taxonomy" id="2292766"/>
    <lineage>
        <taxon>Bacteria</taxon>
        <taxon>Deltaproteobacteria</taxon>
        <taxon>Bradymonadales</taxon>
        <taxon>Bradymonadaceae</taxon>
        <taxon>Persicimonas</taxon>
    </lineage>
</organism>
<dbReference type="SMART" id="SM00871">
    <property type="entry name" value="AraC_E_bind"/>
    <property type="match status" value="1"/>
</dbReference>